<dbReference type="AlphaFoldDB" id="A0A0G3HEQ5"/>
<evidence type="ECO:0000313" key="2">
    <source>
        <dbReference type="EMBL" id="AKK11836.1"/>
    </source>
</evidence>
<dbReference type="Gene3D" id="2.40.128.270">
    <property type="match status" value="1"/>
</dbReference>
<reference evidence="2 3" key="1">
    <citation type="journal article" date="2015" name="Genome Announc.">
        <title>Virulence Factor Genes Detected in the Complete Genome Sequence of Corynebacterium uterequi DSM 45634, Isolated from the Uterus of a Maiden Mare.</title>
        <authorList>
            <person name="Ruckert C."/>
            <person name="Kriete M."/>
            <person name="Jaenicke S."/>
            <person name="Winkler A."/>
            <person name="Tauch A."/>
        </authorList>
    </citation>
    <scope>NUCLEOTIDE SEQUENCE [LARGE SCALE GENOMIC DNA]</scope>
    <source>
        <strain evidence="2 3">DSM 45634</strain>
    </source>
</reference>
<dbReference type="EMBL" id="CP011546">
    <property type="protein sequence ID" value="AKK11836.1"/>
    <property type="molecule type" value="Genomic_DNA"/>
</dbReference>
<dbReference type="OrthoDB" id="4412202at2"/>
<keyword evidence="1" id="KW-0732">Signal</keyword>
<dbReference type="Proteomes" id="UP000035548">
    <property type="component" value="Chromosome"/>
</dbReference>
<feature type="chain" id="PRO_5005184481" evidence="1">
    <location>
        <begin position="23"/>
        <end position="146"/>
    </location>
</feature>
<evidence type="ECO:0000256" key="1">
    <source>
        <dbReference type="SAM" id="SignalP"/>
    </source>
</evidence>
<dbReference type="RefSeq" id="WP_052844101.1">
    <property type="nucleotide sequence ID" value="NZ_CP011546.1"/>
</dbReference>
<name>A0A0G3HEQ5_9CORY</name>
<accession>A0A0G3HEQ5</accession>
<dbReference type="STRING" id="1072256.CUTER_09340"/>
<proteinExistence type="predicted"/>
<dbReference type="PATRIC" id="fig|1072256.5.peg.1839"/>
<dbReference type="KEGG" id="cut:CUTER_09340"/>
<gene>
    <name evidence="2" type="ORF">CUTER_09340</name>
</gene>
<keyword evidence="3" id="KW-1185">Reference proteome</keyword>
<dbReference type="InterPro" id="IPR038670">
    <property type="entry name" value="HslJ-like_sf"/>
</dbReference>
<sequence length="146" mass="15044">MRRVRFVAVAAAGVLLSGCAGPEPGLVGPQFSVTDLYLQPGQPSSLPPASAGTVTLSFGDASLTGTTGCAPLQGVTTLDGDRLHIDALTADPDGQCDPGQRRIHDVVVKMLAPGTDFRVSNRGPGEFVLTSNDGALDAPSMRLVRM</sequence>
<evidence type="ECO:0000313" key="3">
    <source>
        <dbReference type="Proteomes" id="UP000035548"/>
    </source>
</evidence>
<protein>
    <submittedName>
        <fullName evidence="2">Uncharacterized protein</fullName>
    </submittedName>
</protein>
<organism evidence="2 3">
    <name type="scientific">Corynebacterium uterequi</name>
    <dbReference type="NCBI Taxonomy" id="1072256"/>
    <lineage>
        <taxon>Bacteria</taxon>
        <taxon>Bacillati</taxon>
        <taxon>Actinomycetota</taxon>
        <taxon>Actinomycetes</taxon>
        <taxon>Mycobacteriales</taxon>
        <taxon>Corynebacteriaceae</taxon>
        <taxon>Corynebacterium</taxon>
    </lineage>
</organism>
<dbReference type="PROSITE" id="PS51257">
    <property type="entry name" value="PROKAR_LIPOPROTEIN"/>
    <property type="match status" value="1"/>
</dbReference>
<reference evidence="3" key="2">
    <citation type="submission" date="2015-05" db="EMBL/GenBank/DDBJ databases">
        <title>Complete genome sequence of Corynebacterium uterequi DSM 45634, isolated from the uterus of a maiden mare.</title>
        <authorList>
            <person name="Ruckert C."/>
            <person name="Albersmeier A."/>
            <person name="Winkler A."/>
            <person name="Tauch A."/>
        </authorList>
    </citation>
    <scope>NUCLEOTIDE SEQUENCE [LARGE SCALE GENOMIC DNA]</scope>
    <source>
        <strain evidence="3">DSM 45634</strain>
    </source>
</reference>
<feature type="signal peptide" evidence="1">
    <location>
        <begin position="1"/>
        <end position="22"/>
    </location>
</feature>